<dbReference type="GO" id="GO:0030008">
    <property type="term" value="C:TRAPP complex"/>
    <property type="evidence" value="ECO:0007669"/>
    <property type="project" value="InterPro"/>
</dbReference>
<evidence type="ECO:0000256" key="5">
    <source>
        <dbReference type="ARBA" id="ARBA00022824"/>
    </source>
</evidence>
<dbReference type="InterPro" id="IPR007233">
    <property type="entry name" value="TRAPPC"/>
</dbReference>
<dbReference type="AlphaFoldDB" id="A0A507FHV7"/>
<evidence type="ECO:0000256" key="6">
    <source>
        <dbReference type="ARBA" id="ARBA00022892"/>
    </source>
</evidence>
<evidence type="ECO:0000256" key="3">
    <source>
        <dbReference type="ARBA" id="ARBA00009619"/>
    </source>
</evidence>
<dbReference type="EMBL" id="QEAP01000101">
    <property type="protein sequence ID" value="TPX74958.1"/>
    <property type="molecule type" value="Genomic_DNA"/>
</dbReference>
<reference evidence="10 11" key="1">
    <citation type="journal article" date="2019" name="Sci. Rep.">
        <title>Comparative genomics of chytrid fungi reveal insights into the obligate biotrophic and pathogenic lifestyle of Synchytrium endobioticum.</title>
        <authorList>
            <person name="van de Vossenberg B.T.L.H."/>
            <person name="Warris S."/>
            <person name="Nguyen H.D.T."/>
            <person name="van Gent-Pelzer M.P.E."/>
            <person name="Joly D.L."/>
            <person name="van de Geest H.C."/>
            <person name="Bonants P.J.M."/>
            <person name="Smith D.S."/>
            <person name="Levesque C.A."/>
            <person name="van der Lee T.A.J."/>
        </authorList>
    </citation>
    <scope>NUCLEOTIDE SEQUENCE [LARGE SCALE GENOMIC DNA]</scope>
    <source>
        <strain evidence="10 11">CBS 675.73</strain>
    </source>
</reference>
<name>A0A507FHV7_9FUNG</name>
<dbReference type="InterPro" id="IPR011012">
    <property type="entry name" value="Longin-like_dom_sf"/>
</dbReference>
<dbReference type="OrthoDB" id="276065at2759"/>
<keyword evidence="7" id="KW-0333">Golgi apparatus</keyword>
<organism evidence="10 11">
    <name type="scientific">Chytriomyces confervae</name>
    <dbReference type="NCBI Taxonomy" id="246404"/>
    <lineage>
        <taxon>Eukaryota</taxon>
        <taxon>Fungi</taxon>
        <taxon>Fungi incertae sedis</taxon>
        <taxon>Chytridiomycota</taxon>
        <taxon>Chytridiomycota incertae sedis</taxon>
        <taxon>Chytridiomycetes</taxon>
        <taxon>Chytridiales</taxon>
        <taxon>Chytriomycetaceae</taxon>
        <taxon>Chytriomyces</taxon>
    </lineage>
</organism>
<keyword evidence="5" id="KW-0256">Endoplasmic reticulum</keyword>
<sequence length="424" mass="47701">MPLHSLYIINKAGGLIYQKDYTDGVSKLSSNEYLVLAGTFHSIHVISSKLSPVPSSSGIEVLESDLFKMFCIQTPTGTKFLLITDPIQGNVDAIMRKIYEAYSDFVMKNPFYTPEMPIRAELFDLNLNKIMILNVKRNTDTLFLMELPVATPTEDVLKQVTAVHNMKLRLARLIDAANDISLHGLMKPENEHGYSIEELEELKGDSKPDDKVGQVFQRDGFSYIYNPDPTGRRTGEAPLANYSEIIQTTLESAKELVSKEFWMSNKFLTIALMDEAINNISGALTIAYPMGMPDFEPAKEAILDMEELAGTAASKEVVAFEDSSLWWANKEITAGKLLSDFVGKNDKTKVIIKLQKKSQGAPVRESPLDEQAQKQMMAFYYKKQEEHKKLMENNDDEFLHSSWANPKSLKSSFNGVSNVSWRPN</sequence>
<dbReference type="Gene3D" id="3.30.450.70">
    <property type="match status" value="1"/>
</dbReference>
<dbReference type="InterPro" id="IPR021298">
    <property type="entry name" value="CFAP298"/>
</dbReference>
<dbReference type="SMART" id="SM01399">
    <property type="entry name" value="Sybindin"/>
    <property type="match status" value="1"/>
</dbReference>
<dbReference type="SUPFAM" id="SSF64356">
    <property type="entry name" value="SNARE-like"/>
    <property type="match status" value="1"/>
</dbReference>
<evidence type="ECO:0000256" key="4">
    <source>
        <dbReference type="ARBA" id="ARBA00022448"/>
    </source>
</evidence>
<comment type="similarity">
    <text evidence="8">Belongs to the TRAPP small subunits family. TRAPPC4 subfamily.</text>
</comment>
<evidence type="ECO:0000313" key="10">
    <source>
        <dbReference type="EMBL" id="TPX74958.1"/>
    </source>
</evidence>
<evidence type="ECO:0000256" key="7">
    <source>
        <dbReference type="ARBA" id="ARBA00023034"/>
    </source>
</evidence>
<dbReference type="PANTHER" id="PTHR13238">
    <property type="entry name" value="PROTEIN C21ORF59"/>
    <property type="match status" value="1"/>
</dbReference>
<dbReference type="GO" id="GO:0003352">
    <property type="term" value="P:regulation of cilium movement"/>
    <property type="evidence" value="ECO:0007669"/>
    <property type="project" value="InterPro"/>
</dbReference>
<protein>
    <recommendedName>
        <fullName evidence="12">Trafficking protein particle complex subunit</fullName>
    </recommendedName>
</protein>
<dbReference type="GO" id="GO:0005794">
    <property type="term" value="C:Golgi apparatus"/>
    <property type="evidence" value="ECO:0007669"/>
    <property type="project" value="UniProtKB-SubCell"/>
</dbReference>
<comment type="caution">
    <text evidence="10">The sequence shown here is derived from an EMBL/GenBank/DDBJ whole genome shotgun (WGS) entry which is preliminary data.</text>
</comment>
<evidence type="ECO:0000256" key="1">
    <source>
        <dbReference type="ARBA" id="ARBA00004240"/>
    </source>
</evidence>
<keyword evidence="4" id="KW-0813">Transport</keyword>
<evidence type="ECO:0008006" key="12">
    <source>
        <dbReference type="Google" id="ProtNLM"/>
    </source>
</evidence>
<dbReference type="PANTHER" id="PTHR13238:SF0">
    <property type="entry name" value="CILIA- AND FLAGELLA-ASSOCIATED PROTEIN 298"/>
    <property type="match status" value="1"/>
</dbReference>
<dbReference type="Pfam" id="PF04099">
    <property type="entry name" value="Sybindin"/>
    <property type="match status" value="1"/>
</dbReference>
<dbReference type="STRING" id="246404.A0A507FHV7"/>
<feature type="region of interest" description="Disordered" evidence="9">
    <location>
        <begin position="400"/>
        <end position="424"/>
    </location>
</feature>
<keyword evidence="6" id="KW-0931">ER-Golgi transport</keyword>
<dbReference type="Proteomes" id="UP000320333">
    <property type="component" value="Unassembled WGS sequence"/>
</dbReference>
<dbReference type="FunFam" id="3.30.450.70:FF:000007">
    <property type="entry name" value="Putative sybindin-like family protein"/>
    <property type="match status" value="1"/>
</dbReference>
<gene>
    <name evidence="10" type="ORF">CcCBS67573_g03765</name>
</gene>
<evidence type="ECO:0000256" key="8">
    <source>
        <dbReference type="ARBA" id="ARBA00038179"/>
    </source>
</evidence>
<dbReference type="GO" id="GO:0048193">
    <property type="term" value="P:Golgi vesicle transport"/>
    <property type="evidence" value="ECO:0007669"/>
    <property type="project" value="UniProtKB-ARBA"/>
</dbReference>
<evidence type="ECO:0000256" key="9">
    <source>
        <dbReference type="SAM" id="MobiDB-lite"/>
    </source>
</evidence>
<feature type="compositionally biased region" description="Polar residues" evidence="9">
    <location>
        <begin position="402"/>
        <end position="424"/>
    </location>
</feature>
<dbReference type="Pfam" id="PF11069">
    <property type="entry name" value="CFAP298"/>
    <property type="match status" value="1"/>
</dbReference>
<comment type="similarity">
    <text evidence="3">Belongs to the CFAP298 family.</text>
</comment>
<dbReference type="GO" id="GO:0005783">
    <property type="term" value="C:endoplasmic reticulum"/>
    <property type="evidence" value="ECO:0007669"/>
    <property type="project" value="UniProtKB-SubCell"/>
</dbReference>
<evidence type="ECO:0000313" key="11">
    <source>
        <dbReference type="Proteomes" id="UP000320333"/>
    </source>
</evidence>
<proteinExistence type="inferred from homology"/>
<keyword evidence="11" id="KW-1185">Reference proteome</keyword>
<dbReference type="CDD" id="cd14856">
    <property type="entry name" value="TRAPPC4_synbindin"/>
    <property type="match status" value="1"/>
</dbReference>
<comment type="subcellular location">
    <subcellularLocation>
        <location evidence="1">Endoplasmic reticulum</location>
    </subcellularLocation>
    <subcellularLocation>
        <location evidence="2">Golgi apparatus</location>
    </subcellularLocation>
</comment>
<accession>A0A507FHV7</accession>
<evidence type="ECO:0000256" key="2">
    <source>
        <dbReference type="ARBA" id="ARBA00004555"/>
    </source>
</evidence>